<feature type="transmembrane region" description="Helical" evidence="2">
    <location>
        <begin position="7"/>
        <end position="30"/>
    </location>
</feature>
<comment type="caution">
    <text evidence="3">The sequence shown here is derived from an EMBL/GenBank/DDBJ whole genome shotgun (WGS) entry which is preliminary data.</text>
</comment>
<feature type="transmembrane region" description="Helical" evidence="2">
    <location>
        <begin position="487"/>
        <end position="505"/>
    </location>
</feature>
<feature type="transmembrane region" description="Helical" evidence="2">
    <location>
        <begin position="166"/>
        <end position="188"/>
    </location>
</feature>
<keyword evidence="4" id="KW-1185">Reference proteome</keyword>
<feature type="transmembrane region" description="Helical" evidence="2">
    <location>
        <begin position="461"/>
        <end position="481"/>
    </location>
</feature>
<sequence>MANYCVAWFILLTHIALLVLSGYGVGLAVLNFGDPIKPPPLLSDFENATDGTPVPNSRNGWDDYRYNRNDNSENKAFNNFASASRRYASYDLDVRIFLVLPCGTSALISALMVLSGLCSRKNFSGTTSLYSSLSMWILTLVYMIIYQSALQVFHGHDTDHHFWKAFYWITGIHTLMLIILTVQIILGIMELRRQQVKWPVLHFSHILTLNTIFLVTRITLSAYTLGSFLEWRGWYGLTDPEYRDSHEHMSHWDLPRSRCPEYIVFPAYVGILFGITTGLEGLLSNLFGYIHTRMMWIYGLLSMLFYIFIIVVSSPAFMLKMFNVPYATELMFWALGTMLTCLVHTILCIAKPPLMSTPPFVLETGLMTFSTLMSESSNERLMNGVSAFRNKLKCSDTLLCNIIVLILNGLAIVLNAIDFRWYWGMTVMLCGNIAMTNRVLPLVVEEVLTQKKETNLAFKDLLYFLVESILLMTGLFGSLGWFYDETAAVIIINACLVILQFYRLVRNRSLKLAFTNLVKTGAEGPTNTRLMSDPEDGTNSSNEGTEADDDTGRIYQPLA</sequence>
<feature type="transmembrane region" description="Helical" evidence="2">
    <location>
        <begin position="295"/>
        <end position="318"/>
    </location>
</feature>
<dbReference type="EMBL" id="JAXCGZ010019333">
    <property type="protein sequence ID" value="KAK7066209.1"/>
    <property type="molecule type" value="Genomic_DNA"/>
</dbReference>
<dbReference type="Proteomes" id="UP001381693">
    <property type="component" value="Unassembled WGS sequence"/>
</dbReference>
<name>A0AAN8WRP4_HALRR</name>
<feature type="transmembrane region" description="Helical" evidence="2">
    <location>
        <begin position="129"/>
        <end position="146"/>
    </location>
</feature>
<organism evidence="3 4">
    <name type="scientific">Halocaridina rubra</name>
    <name type="common">Hawaiian red shrimp</name>
    <dbReference type="NCBI Taxonomy" id="373956"/>
    <lineage>
        <taxon>Eukaryota</taxon>
        <taxon>Metazoa</taxon>
        <taxon>Ecdysozoa</taxon>
        <taxon>Arthropoda</taxon>
        <taxon>Crustacea</taxon>
        <taxon>Multicrustacea</taxon>
        <taxon>Malacostraca</taxon>
        <taxon>Eumalacostraca</taxon>
        <taxon>Eucarida</taxon>
        <taxon>Decapoda</taxon>
        <taxon>Pleocyemata</taxon>
        <taxon>Caridea</taxon>
        <taxon>Atyoidea</taxon>
        <taxon>Atyidae</taxon>
        <taxon>Halocaridina</taxon>
    </lineage>
</organism>
<protein>
    <submittedName>
        <fullName evidence="3">Uncharacterized protein</fullName>
    </submittedName>
</protein>
<feature type="transmembrane region" description="Helical" evidence="2">
    <location>
        <begin position="398"/>
        <end position="417"/>
    </location>
</feature>
<evidence type="ECO:0000313" key="3">
    <source>
        <dbReference type="EMBL" id="KAK7066209.1"/>
    </source>
</evidence>
<reference evidence="3 4" key="1">
    <citation type="submission" date="2023-11" db="EMBL/GenBank/DDBJ databases">
        <title>Halocaridina rubra genome assembly.</title>
        <authorList>
            <person name="Smith C."/>
        </authorList>
    </citation>
    <scope>NUCLEOTIDE SEQUENCE [LARGE SCALE GENOMIC DNA]</scope>
    <source>
        <strain evidence="3">EP-1</strain>
        <tissue evidence="3">Whole</tissue>
    </source>
</reference>
<evidence type="ECO:0000256" key="2">
    <source>
        <dbReference type="SAM" id="Phobius"/>
    </source>
</evidence>
<feature type="transmembrane region" description="Helical" evidence="2">
    <location>
        <begin position="262"/>
        <end position="283"/>
    </location>
</feature>
<feature type="transmembrane region" description="Helical" evidence="2">
    <location>
        <begin position="200"/>
        <end position="225"/>
    </location>
</feature>
<keyword evidence="2" id="KW-0472">Membrane</keyword>
<evidence type="ECO:0000313" key="4">
    <source>
        <dbReference type="Proteomes" id="UP001381693"/>
    </source>
</evidence>
<gene>
    <name evidence="3" type="ORF">SK128_010893</name>
</gene>
<dbReference type="AlphaFoldDB" id="A0AAN8WRP4"/>
<feature type="transmembrane region" description="Helical" evidence="2">
    <location>
        <begin position="96"/>
        <end position="117"/>
    </location>
</feature>
<keyword evidence="2" id="KW-1133">Transmembrane helix</keyword>
<accession>A0AAN8WRP4</accession>
<evidence type="ECO:0000256" key="1">
    <source>
        <dbReference type="SAM" id="MobiDB-lite"/>
    </source>
</evidence>
<proteinExistence type="predicted"/>
<feature type="region of interest" description="Disordered" evidence="1">
    <location>
        <begin position="525"/>
        <end position="559"/>
    </location>
</feature>
<feature type="transmembrane region" description="Helical" evidence="2">
    <location>
        <begin position="330"/>
        <end position="350"/>
    </location>
</feature>
<keyword evidence="2" id="KW-0812">Transmembrane</keyword>
<feature type="transmembrane region" description="Helical" evidence="2">
    <location>
        <begin position="423"/>
        <end position="440"/>
    </location>
</feature>